<dbReference type="AlphaFoldDB" id="A0A1G7LDW2"/>
<dbReference type="Proteomes" id="UP000199076">
    <property type="component" value="Unassembled WGS sequence"/>
</dbReference>
<reference evidence="2" key="1">
    <citation type="submission" date="2016-10" db="EMBL/GenBank/DDBJ databases">
        <authorList>
            <person name="Varghese N."/>
            <person name="Submissions S."/>
        </authorList>
    </citation>
    <scope>NUCLEOTIDE SEQUENCE [LARGE SCALE GENOMIC DNA]</scope>
    <source>
        <strain evidence="2">IBRC-M 10760</strain>
    </source>
</reference>
<protein>
    <submittedName>
        <fullName evidence="1">Uncharacterized protein</fullName>
    </submittedName>
</protein>
<name>A0A1G7LDW2_9EURY</name>
<keyword evidence="2" id="KW-1185">Reference proteome</keyword>
<dbReference type="RefSeq" id="WP_139171087.1">
    <property type="nucleotide sequence ID" value="NZ_FNBK01000006.1"/>
</dbReference>
<evidence type="ECO:0000313" key="1">
    <source>
        <dbReference type="EMBL" id="SDF47678.1"/>
    </source>
</evidence>
<evidence type="ECO:0000313" key="2">
    <source>
        <dbReference type="Proteomes" id="UP000199076"/>
    </source>
</evidence>
<gene>
    <name evidence="1" type="ORF">SAMN05216218_106256</name>
</gene>
<dbReference type="OrthoDB" id="232772at2157"/>
<dbReference type="EMBL" id="FNBK01000006">
    <property type="protein sequence ID" value="SDF47678.1"/>
    <property type="molecule type" value="Genomic_DNA"/>
</dbReference>
<organism evidence="1 2">
    <name type="scientific">Halorientalis regularis</name>
    <dbReference type="NCBI Taxonomy" id="660518"/>
    <lineage>
        <taxon>Archaea</taxon>
        <taxon>Methanobacteriati</taxon>
        <taxon>Methanobacteriota</taxon>
        <taxon>Stenosarchaea group</taxon>
        <taxon>Halobacteria</taxon>
        <taxon>Halobacteriales</taxon>
        <taxon>Haloarculaceae</taxon>
        <taxon>Halorientalis</taxon>
    </lineage>
</organism>
<proteinExistence type="predicted"/>
<sequence length="421" mass="47070">MKRYAQRIFWFTLTIFLLTTLVWTGTAVAETNSDGRSDKFHTCNYNNSNIRVGRAPAQFSNPAKLVNKIQYSDFNHVASEDWLSIQFPKSSNTSCLYNRSVGSNIAYASPATPGANTTHTVVPELNKSITEIQQISIKYEIRPHLNNILYKNNITLFGVDENQDGFIEKSLNDSIEYVSAPDSNTIQFSIDGNATIPSDSYLVVRYEGISNPEYPDTHTVNTTIVGNRTETDRGEIKYSTNLTGLLGHGTELSISRDASRLVTLRPSKTAITNDSVYLFLPTQPNIDRRNTYSLTVGDEQRSNASTLSHSQGAVTSFTVFGRFAYVFSNPKIKNDTIRIQGYTNVAPGSIIAVQVYDMGRLREKTVTVDGPQSLSVNITLPNELLKSDVLFINVLDYNRNRLGRSVYTRRQLPTGLSRENR</sequence>
<accession>A0A1G7LDW2</accession>